<organism evidence="3 4">
    <name type="scientific">Cupriavidus taiwanensis</name>
    <dbReference type="NCBI Taxonomy" id="164546"/>
    <lineage>
        <taxon>Bacteria</taxon>
        <taxon>Pseudomonadati</taxon>
        <taxon>Pseudomonadota</taxon>
        <taxon>Betaproteobacteria</taxon>
        <taxon>Burkholderiales</taxon>
        <taxon>Burkholderiaceae</taxon>
        <taxon>Cupriavidus</taxon>
    </lineage>
</organism>
<gene>
    <name evidence="3" type="ORF">CT19425_P10006</name>
    <name evidence="2" type="ORF">CT19425_U600092</name>
</gene>
<evidence type="ECO:0000313" key="2">
    <source>
        <dbReference type="EMBL" id="SPK70598.1"/>
    </source>
</evidence>
<dbReference type="AlphaFoldDB" id="A0A375IV25"/>
<dbReference type="Proteomes" id="UP000255505">
    <property type="component" value="Plasmid III"/>
</dbReference>
<dbReference type="EMBL" id="LT991978">
    <property type="protein sequence ID" value="SPK77025.1"/>
    <property type="molecule type" value="Genomic_DNA"/>
</dbReference>
<protein>
    <submittedName>
        <fullName evidence="3">Uncharacterized protein</fullName>
    </submittedName>
</protein>
<dbReference type="Proteomes" id="UP000255505">
    <property type="component" value="Unassembled WGS sequence"/>
</dbReference>
<evidence type="ECO:0000256" key="1">
    <source>
        <dbReference type="SAM" id="MobiDB-lite"/>
    </source>
</evidence>
<keyword evidence="3" id="KW-0614">Plasmid</keyword>
<evidence type="ECO:0000313" key="4">
    <source>
        <dbReference type="Proteomes" id="UP000255505"/>
    </source>
</evidence>
<proteinExistence type="predicted"/>
<reference evidence="3 4" key="1">
    <citation type="submission" date="2018-01" db="EMBL/GenBank/DDBJ databases">
        <authorList>
            <person name="Gaut B.S."/>
            <person name="Morton B.R."/>
            <person name="Clegg M.T."/>
            <person name="Duvall M.R."/>
        </authorList>
    </citation>
    <scope>NUCLEOTIDE SEQUENCE [LARGE SCALE GENOMIC DNA]</scope>
    <source>
        <strain evidence="3">Cupriavidus taiwanensis LMG 19425</strain>
        <plasmid evidence="4">Plasmid iii</plasmid>
    </source>
</reference>
<feature type="compositionally biased region" description="Polar residues" evidence="1">
    <location>
        <begin position="1"/>
        <end position="10"/>
    </location>
</feature>
<dbReference type="EMBL" id="OOEF01000057">
    <property type="protein sequence ID" value="SPK70598.1"/>
    <property type="molecule type" value="Genomic_DNA"/>
</dbReference>
<evidence type="ECO:0000313" key="3">
    <source>
        <dbReference type="EMBL" id="SPK77025.1"/>
    </source>
</evidence>
<accession>A0A375IV25</accession>
<geneLocation type="plasmid" evidence="3">
    <name>III</name>
</geneLocation>
<name>A0A375IV25_9BURK</name>
<feature type="region of interest" description="Disordered" evidence="1">
    <location>
        <begin position="1"/>
        <end position="20"/>
    </location>
</feature>
<sequence length="62" mass="6991">MLKRTLTTGDFWSKGRRDPHRARTRWDRESGRALFLCLSGGASVFDQESNAPLIWIIPASAS</sequence>